<dbReference type="EMBL" id="JACHNH010000001">
    <property type="protein sequence ID" value="MBB4765557.1"/>
    <property type="molecule type" value="Genomic_DNA"/>
</dbReference>
<keyword evidence="9 19" id="KW-0812">Transmembrane</keyword>
<evidence type="ECO:0000256" key="14">
    <source>
        <dbReference type="ARBA" id="ARBA00023004"/>
    </source>
</evidence>
<dbReference type="GO" id="GO:0022904">
    <property type="term" value="P:respiratory electron transport chain"/>
    <property type="evidence" value="ECO:0007669"/>
    <property type="project" value="InterPro"/>
</dbReference>
<feature type="domain" description="Cytochrome b/b6 N-terminal region profile" evidence="20">
    <location>
        <begin position="15"/>
        <end position="241"/>
    </location>
</feature>
<evidence type="ECO:0000313" key="21">
    <source>
        <dbReference type="EMBL" id="MBB4765557.1"/>
    </source>
</evidence>
<dbReference type="Pfam" id="PF13631">
    <property type="entry name" value="Cytochrom_B_N_2"/>
    <property type="match status" value="1"/>
</dbReference>
<keyword evidence="11" id="KW-1278">Translocase</keyword>
<keyword evidence="6" id="KW-1003">Cell membrane</keyword>
<evidence type="ECO:0000256" key="9">
    <source>
        <dbReference type="ARBA" id="ARBA00022692"/>
    </source>
</evidence>
<feature type="transmembrane region" description="Helical" evidence="19">
    <location>
        <begin position="43"/>
        <end position="67"/>
    </location>
</feature>
<dbReference type="EC" id="7.1.1.8" evidence="3"/>
<comment type="subcellular location">
    <subcellularLocation>
        <location evidence="2">Cell membrane</location>
        <topology evidence="2">Multi-pass membrane protein</topology>
    </subcellularLocation>
</comment>
<comment type="cofactor">
    <cofactor evidence="1">
        <name>heme</name>
        <dbReference type="ChEBI" id="CHEBI:30413"/>
    </cofactor>
</comment>
<feature type="transmembrane region" description="Helical" evidence="19">
    <location>
        <begin position="114"/>
        <end position="132"/>
    </location>
</feature>
<feature type="transmembrane region" description="Helical" evidence="19">
    <location>
        <begin position="265"/>
        <end position="284"/>
    </location>
</feature>
<feature type="region of interest" description="Disordered" evidence="18">
    <location>
        <begin position="515"/>
        <end position="541"/>
    </location>
</feature>
<keyword evidence="5" id="KW-0813">Transport</keyword>
<evidence type="ECO:0000256" key="11">
    <source>
        <dbReference type="ARBA" id="ARBA00022967"/>
    </source>
</evidence>
<name>A0A7W7I386_9ACTN</name>
<evidence type="ECO:0000256" key="1">
    <source>
        <dbReference type="ARBA" id="ARBA00001971"/>
    </source>
</evidence>
<reference evidence="21 22" key="1">
    <citation type="submission" date="2020-08" db="EMBL/GenBank/DDBJ databases">
        <title>Sequencing the genomes of 1000 actinobacteria strains.</title>
        <authorList>
            <person name="Klenk H.-P."/>
        </authorList>
    </citation>
    <scope>NUCLEOTIDE SEQUENCE [LARGE SCALE GENOMIC DNA]</scope>
    <source>
        <strain evidence="21 22">DSM 43149</strain>
    </source>
</reference>
<evidence type="ECO:0000259" key="20">
    <source>
        <dbReference type="PROSITE" id="PS51002"/>
    </source>
</evidence>
<evidence type="ECO:0000256" key="13">
    <source>
        <dbReference type="ARBA" id="ARBA00022989"/>
    </source>
</evidence>
<feature type="transmembrane region" description="Helical" evidence="19">
    <location>
        <begin position="377"/>
        <end position="395"/>
    </location>
</feature>
<proteinExistence type="predicted"/>
<sequence>MKRRKLDLAQVPAAVGKGLDDRYKAATPLRGLLNKVFPDHWSFLLGEIALFSFIVLLLTGVFLTLFFDPTMTEVVYDGAYPALRGVEMSGAYASSLHLSFEVRGGLFMRQMHHWAALLFMASIVVHMARIFFTGAFRKPREANWAIGVALFLLGFLAGFTGYSLPDDGLSGTGLRIASAIMLSIPVIGTWLSASVFGGEFPGEFIIGRFYIAHVLLIPGGLLALISVHLGLVFAQKHTQWPGPGRTNDNVVGERMFPRYALKQGGFFMAVFGVIALMAGMFQINPIWLFGPYRASEVSSASQPDWYVMFMDGLVRLMPAWQIDIPIGDGYVIPPLFWPAVVGLGALTTVPMFYPFIEARRLKDKSIHHLLQRPRDNPERTGLGAMAFTFFIVATLSGGNDVIADKFNISLNAMTWAGRIGLVILPPLAYFISARICLGLQQHDREVLAHGTETGIIKRLPDGRFVEVHQPLGPVDDHGHPLPLDYAGWVIPKKMNRLGALAPAVKGFFYPVEKPAEAPVSPGMPPVTAREEREEITSGQQQ</sequence>
<dbReference type="GO" id="GO:0016491">
    <property type="term" value="F:oxidoreductase activity"/>
    <property type="evidence" value="ECO:0007669"/>
    <property type="project" value="InterPro"/>
</dbReference>
<evidence type="ECO:0000256" key="2">
    <source>
        <dbReference type="ARBA" id="ARBA00004651"/>
    </source>
</evidence>
<dbReference type="SUPFAM" id="SSF81342">
    <property type="entry name" value="Transmembrane di-heme cytochromes"/>
    <property type="match status" value="1"/>
</dbReference>
<keyword evidence="14" id="KW-0408">Iron</keyword>
<evidence type="ECO:0000256" key="7">
    <source>
        <dbReference type="ARBA" id="ARBA00022617"/>
    </source>
</evidence>
<dbReference type="Gene3D" id="1.20.810.10">
    <property type="entry name" value="Cytochrome Bc1 Complex, Chain C"/>
    <property type="match status" value="1"/>
</dbReference>
<dbReference type="GO" id="GO:0046872">
    <property type="term" value="F:metal ion binding"/>
    <property type="evidence" value="ECO:0007669"/>
    <property type="project" value="UniProtKB-KW"/>
</dbReference>
<dbReference type="AlphaFoldDB" id="A0A7W7I386"/>
<evidence type="ECO:0000256" key="6">
    <source>
        <dbReference type="ARBA" id="ARBA00022475"/>
    </source>
</evidence>
<feature type="transmembrane region" description="Helical" evidence="19">
    <location>
        <begin position="144"/>
        <end position="164"/>
    </location>
</feature>
<evidence type="ECO:0000256" key="3">
    <source>
        <dbReference type="ARBA" id="ARBA00012951"/>
    </source>
</evidence>
<gene>
    <name evidence="21" type="ORF">BJ971_006113</name>
</gene>
<dbReference type="PROSITE" id="PS51002">
    <property type="entry name" value="CYTB_NTER"/>
    <property type="match status" value="1"/>
</dbReference>
<feature type="transmembrane region" description="Helical" evidence="19">
    <location>
        <begin position="176"/>
        <end position="197"/>
    </location>
</feature>
<organism evidence="21 22">
    <name type="scientific">Actinoplanes digitatis</name>
    <dbReference type="NCBI Taxonomy" id="1868"/>
    <lineage>
        <taxon>Bacteria</taxon>
        <taxon>Bacillati</taxon>
        <taxon>Actinomycetota</taxon>
        <taxon>Actinomycetes</taxon>
        <taxon>Micromonosporales</taxon>
        <taxon>Micromonosporaceae</taxon>
        <taxon>Actinoplanes</taxon>
    </lineage>
</organism>
<keyword evidence="22" id="KW-1185">Reference proteome</keyword>
<evidence type="ECO:0000256" key="5">
    <source>
        <dbReference type="ARBA" id="ARBA00022448"/>
    </source>
</evidence>
<evidence type="ECO:0000256" key="4">
    <source>
        <dbReference type="ARBA" id="ARBA00016116"/>
    </source>
</evidence>
<dbReference type="InterPro" id="IPR005797">
    <property type="entry name" value="Cyt_b/b6_N"/>
</dbReference>
<evidence type="ECO:0000313" key="22">
    <source>
        <dbReference type="Proteomes" id="UP000578112"/>
    </source>
</evidence>
<dbReference type="PANTHER" id="PTHR19271:SF16">
    <property type="entry name" value="CYTOCHROME B"/>
    <property type="match status" value="1"/>
</dbReference>
<accession>A0A7W7I386</accession>
<dbReference type="PANTHER" id="PTHR19271">
    <property type="entry name" value="CYTOCHROME B"/>
    <property type="match status" value="1"/>
</dbReference>
<evidence type="ECO:0000256" key="17">
    <source>
        <dbReference type="ARBA" id="ARBA00029568"/>
    </source>
</evidence>
<dbReference type="RefSeq" id="WP_184996594.1">
    <property type="nucleotide sequence ID" value="NZ_BOMK01000022.1"/>
</dbReference>
<evidence type="ECO:0000256" key="16">
    <source>
        <dbReference type="ARBA" id="ARBA00029351"/>
    </source>
</evidence>
<comment type="caution">
    <text evidence="21">The sequence shown here is derived from an EMBL/GenBank/DDBJ whole genome shotgun (WGS) entry which is preliminary data.</text>
</comment>
<keyword evidence="12" id="KW-0249">Electron transport</keyword>
<dbReference type="GO" id="GO:0005886">
    <property type="term" value="C:plasma membrane"/>
    <property type="evidence" value="ECO:0007669"/>
    <property type="project" value="UniProtKB-SubCell"/>
</dbReference>
<evidence type="ECO:0000256" key="18">
    <source>
        <dbReference type="SAM" id="MobiDB-lite"/>
    </source>
</evidence>
<keyword evidence="8" id="KW-0679">Respiratory chain</keyword>
<evidence type="ECO:0000256" key="15">
    <source>
        <dbReference type="ARBA" id="ARBA00023136"/>
    </source>
</evidence>
<evidence type="ECO:0000256" key="10">
    <source>
        <dbReference type="ARBA" id="ARBA00022723"/>
    </source>
</evidence>
<dbReference type="Proteomes" id="UP000578112">
    <property type="component" value="Unassembled WGS sequence"/>
</dbReference>
<protein>
    <recommendedName>
        <fullName evidence="4">Cytochrome bc1 complex cytochrome b subunit</fullName>
        <ecNumber evidence="3">7.1.1.8</ecNumber>
    </recommendedName>
    <alternativeName>
        <fullName evidence="17">Cytochrome bc1 reductase complex subunit QcrB</fullName>
    </alternativeName>
</protein>
<evidence type="ECO:0000256" key="19">
    <source>
        <dbReference type="SAM" id="Phobius"/>
    </source>
</evidence>
<keyword evidence="10" id="KW-0479">Metal-binding</keyword>
<keyword evidence="15 19" id="KW-0472">Membrane</keyword>
<dbReference type="InterPro" id="IPR016174">
    <property type="entry name" value="Di-haem_cyt_TM"/>
</dbReference>
<dbReference type="InterPro" id="IPR027387">
    <property type="entry name" value="Cytb/b6-like_sf"/>
</dbReference>
<evidence type="ECO:0000256" key="12">
    <source>
        <dbReference type="ARBA" id="ARBA00022982"/>
    </source>
</evidence>
<dbReference type="FunFam" id="1.20.810.10:FF:000007">
    <property type="entry name" value="Ubiquinol-cytochrome C reductase B subunit"/>
    <property type="match status" value="1"/>
</dbReference>
<comment type="catalytic activity">
    <reaction evidence="16">
        <text>a quinol + 2 Fe(III)-[cytochrome c](out) = a quinone + 2 Fe(II)-[cytochrome c](out) + 2 H(+)(out)</text>
        <dbReference type="Rhea" id="RHEA:11484"/>
        <dbReference type="Rhea" id="RHEA-COMP:10350"/>
        <dbReference type="Rhea" id="RHEA-COMP:14399"/>
        <dbReference type="ChEBI" id="CHEBI:15378"/>
        <dbReference type="ChEBI" id="CHEBI:24646"/>
        <dbReference type="ChEBI" id="CHEBI:29033"/>
        <dbReference type="ChEBI" id="CHEBI:29034"/>
        <dbReference type="ChEBI" id="CHEBI:132124"/>
        <dbReference type="EC" id="7.1.1.8"/>
    </reaction>
</comment>
<evidence type="ECO:0000256" key="8">
    <source>
        <dbReference type="ARBA" id="ARBA00022660"/>
    </source>
</evidence>
<feature type="transmembrane region" description="Helical" evidence="19">
    <location>
        <begin position="334"/>
        <end position="356"/>
    </location>
</feature>
<dbReference type="GO" id="GO:0008121">
    <property type="term" value="F:quinol-cytochrome-c reductase activity"/>
    <property type="evidence" value="ECO:0007669"/>
    <property type="project" value="UniProtKB-EC"/>
</dbReference>
<keyword evidence="13 19" id="KW-1133">Transmembrane helix</keyword>
<feature type="transmembrane region" description="Helical" evidence="19">
    <location>
        <begin position="209"/>
        <end position="234"/>
    </location>
</feature>
<keyword evidence="7" id="KW-0349">Heme</keyword>
<feature type="transmembrane region" description="Helical" evidence="19">
    <location>
        <begin position="415"/>
        <end position="437"/>
    </location>
</feature>